<gene>
    <name evidence="1" type="ORF">FHR95_003154</name>
</gene>
<keyword evidence="2" id="KW-1185">Reference proteome</keyword>
<name>A0A7W5DMD9_9GAMM</name>
<organism evidence="1 2">
    <name type="scientific">Halomonas fontilapidosi</name>
    <dbReference type="NCBI Taxonomy" id="616675"/>
    <lineage>
        <taxon>Bacteria</taxon>
        <taxon>Pseudomonadati</taxon>
        <taxon>Pseudomonadota</taxon>
        <taxon>Gammaproteobacteria</taxon>
        <taxon>Oceanospirillales</taxon>
        <taxon>Halomonadaceae</taxon>
        <taxon>Halomonas</taxon>
    </lineage>
</organism>
<accession>A0A7W5DMD9</accession>
<reference evidence="1 2" key="1">
    <citation type="submission" date="2020-08" db="EMBL/GenBank/DDBJ databases">
        <title>Genomic Encyclopedia of Type Strains, Phase III (KMG-III): the genomes of soil and plant-associated and newly described type strains.</title>
        <authorList>
            <person name="Whitman W."/>
        </authorList>
    </citation>
    <scope>NUCLEOTIDE SEQUENCE [LARGE SCALE GENOMIC DNA]</scope>
    <source>
        <strain evidence="1 2">CECT 7341</strain>
    </source>
</reference>
<evidence type="ECO:0000313" key="2">
    <source>
        <dbReference type="Proteomes" id="UP000563050"/>
    </source>
</evidence>
<dbReference type="AlphaFoldDB" id="A0A7W5DMD9"/>
<comment type="caution">
    <text evidence="1">The sequence shown here is derived from an EMBL/GenBank/DDBJ whole genome shotgun (WGS) entry which is preliminary data.</text>
</comment>
<protein>
    <submittedName>
        <fullName evidence="1">Uncharacterized protein</fullName>
    </submittedName>
</protein>
<evidence type="ECO:0000313" key="1">
    <source>
        <dbReference type="EMBL" id="MBB3185564.1"/>
    </source>
</evidence>
<proteinExistence type="predicted"/>
<dbReference type="EMBL" id="JACHXQ010000014">
    <property type="protein sequence ID" value="MBB3185564.1"/>
    <property type="molecule type" value="Genomic_DNA"/>
</dbReference>
<dbReference type="RefSeq" id="WP_183315090.1">
    <property type="nucleotide sequence ID" value="NZ_JACHXQ010000014.1"/>
</dbReference>
<dbReference type="Proteomes" id="UP000563050">
    <property type="component" value="Unassembled WGS sequence"/>
</dbReference>
<sequence>MPETLRFSVIIPILDEAATIDKLLSRLHELGVEGMQISGRGWGQPRR</sequence>